<name>A0A4Q7NJ03_9BURK</name>
<accession>A0A4Q7NJ03</accession>
<proteinExistence type="predicted"/>
<dbReference type="Pfam" id="PF12867">
    <property type="entry name" value="DinB_2"/>
    <property type="match status" value="1"/>
</dbReference>
<dbReference type="Proteomes" id="UP000292445">
    <property type="component" value="Unassembled WGS sequence"/>
</dbReference>
<evidence type="ECO:0000259" key="1">
    <source>
        <dbReference type="Pfam" id="PF12867"/>
    </source>
</evidence>
<evidence type="ECO:0000313" key="3">
    <source>
        <dbReference type="Proteomes" id="UP000292445"/>
    </source>
</evidence>
<sequence length="173" mass="19494">MPEEFTRFLTLFDRLVRYSDDWVARMDAGKMDWAPIENDSTRFGTRVSRITVRSLLIHTVLAERNWVRAIPACESGGVIPLPNDPAAAARFDGTDLRATALALHEENLAALGRYTPAELGKKVHFVGREWSGMGLLWGMYAHRAFHVGNIDIYLRQSDVVGPEFFEFNPAIMA</sequence>
<dbReference type="RefSeq" id="WP_130356325.1">
    <property type="nucleotide sequence ID" value="NZ_SGXC01000001.1"/>
</dbReference>
<dbReference type="OrthoDB" id="9812044at2"/>
<keyword evidence="3" id="KW-1185">Reference proteome</keyword>
<dbReference type="AlphaFoldDB" id="A0A4Q7NJ03"/>
<dbReference type="Gene3D" id="1.20.120.450">
    <property type="entry name" value="dinb family like domain"/>
    <property type="match status" value="1"/>
</dbReference>
<organism evidence="2 3">
    <name type="scientific">Pigmentiphaga kullae</name>
    <dbReference type="NCBI Taxonomy" id="151784"/>
    <lineage>
        <taxon>Bacteria</taxon>
        <taxon>Pseudomonadati</taxon>
        <taxon>Pseudomonadota</taxon>
        <taxon>Betaproteobacteria</taxon>
        <taxon>Burkholderiales</taxon>
        <taxon>Alcaligenaceae</taxon>
        <taxon>Pigmentiphaga</taxon>
    </lineage>
</organism>
<evidence type="ECO:0000313" key="2">
    <source>
        <dbReference type="EMBL" id="RZS85024.1"/>
    </source>
</evidence>
<dbReference type="SUPFAM" id="SSF109854">
    <property type="entry name" value="DinB/YfiT-like putative metalloenzymes"/>
    <property type="match status" value="1"/>
</dbReference>
<dbReference type="EMBL" id="SGXC01000001">
    <property type="protein sequence ID" value="RZS85024.1"/>
    <property type="molecule type" value="Genomic_DNA"/>
</dbReference>
<protein>
    <submittedName>
        <fullName evidence="2">Uncharacterized protein DUF664</fullName>
    </submittedName>
</protein>
<reference evidence="2 3" key="1">
    <citation type="submission" date="2019-02" db="EMBL/GenBank/DDBJ databases">
        <title>Genomic Encyclopedia of Type Strains, Phase IV (KMG-IV): sequencing the most valuable type-strain genomes for metagenomic binning, comparative biology and taxonomic classification.</title>
        <authorList>
            <person name="Goeker M."/>
        </authorList>
    </citation>
    <scope>NUCLEOTIDE SEQUENCE [LARGE SCALE GENOMIC DNA]</scope>
    <source>
        <strain evidence="2 3">K24</strain>
    </source>
</reference>
<gene>
    <name evidence="2" type="ORF">EV675_1046</name>
</gene>
<dbReference type="InterPro" id="IPR024775">
    <property type="entry name" value="DinB-like"/>
</dbReference>
<dbReference type="InterPro" id="IPR034660">
    <property type="entry name" value="DinB/YfiT-like"/>
</dbReference>
<comment type="caution">
    <text evidence="2">The sequence shown here is derived from an EMBL/GenBank/DDBJ whole genome shotgun (WGS) entry which is preliminary data.</text>
</comment>
<feature type="domain" description="DinB-like" evidence="1">
    <location>
        <begin position="13"/>
        <end position="148"/>
    </location>
</feature>